<dbReference type="HOGENOM" id="CLU_011151_0_1_1"/>
<keyword evidence="3" id="KW-1185">Reference proteome</keyword>
<accession>A0A0C3DMI4</accession>
<proteinExistence type="predicted"/>
<feature type="region of interest" description="Disordered" evidence="1">
    <location>
        <begin position="284"/>
        <end position="309"/>
    </location>
</feature>
<dbReference type="Proteomes" id="UP000053989">
    <property type="component" value="Unassembled WGS sequence"/>
</dbReference>
<evidence type="ECO:0000313" key="2">
    <source>
        <dbReference type="EMBL" id="KIM61870.1"/>
    </source>
</evidence>
<sequence>MSSRLETIPLDVLSHIVFFTVEPTPLTRLDPLRQLLLCSRTLYGLLSIRSRPELYARIFRVSFDLQGYRRRIGQHAMTSSRLAAELQSRRHVLRRIRLHQVIEEYLLADLWVIYLMLLETDALDEMHLHDAGVSKWMTDVLERYCQAADVFGDQVAALAITVASMVWSHIDISGFPAEDRNRILSVIQPFTTHAPLYLDENAVVSPNLSHGACIRTIHDGMTLSVPNLSLSSIFLTFTLKEVMPLQIPPHLPETRAEADAAGNNGPTKEDFLAVTATRTRLVADSFHHNQHGGSDTDLSRERRRPSRSAMHDEDFYRITHCLDFGAHSQELEAYLPGLLTGVWEGSYMVAPPPMPCSPAAHPFGIEGDRGFLCRRPIQFQLEEHLTFTPWLPLPIDPPEGFDRDVPRNFSSTVESSDGSSGKAYHYEPFQLSGVSKSGRNVRHALDVVITGETPRRFQSAWGAFKFTGRVRLSDGLITLTREPQNDGDNGSGTWVFQGYLRSRRTFVGRWNTLRATNEPGMGGIFSVCKTSE</sequence>
<dbReference type="AlphaFoldDB" id="A0A0C3DMI4"/>
<evidence type="ECO:0000256" key="1">
    <source>
        <dbReference type="SAM" id="MobiDB-lite"/>
    </source>
</evidence>
<protein>
    <recommendedName>
        <fullName evidence="4">F-box domain-containing protein</fullName>
    </recommendedName>
</protein>
<dbReference type="OrthoDB" id="3007819at2759"/>
<dbReference type="InParanoid" id="A0A0C3DMI4"/>
<evidence type="ECO:0000313" key="3">
    <source>
        <dbReference type="Proteomes" id="UP000053989"/>
    </source>
</evidence>
<organism evidence="2 3">
    <name type="scientific">Scleroderma citrinum Foug A</name>
    <dbReference type="NCBI Taxonomy" id="1036808"/>
    <lineage>
        <taxon>Eukaryota</taxon>
        <taxon>Fungi</taxon>
        <taxon>Dikarya</taxon>
        <taxon>Basidiomycota</taxon>
        <taxon>Agaricomycotina</taxon>
        <taxon>Agaricomycetes</taxon>
        <taxon>Agaricomycetidae</taxon>
        <taxon>Boletales</taxon>
        <taxon>Sclerodermatineae</taxon>
        <taxon>Sclerodermataceae</taxon>
        <taxon>Scleroderma</taxon>
    </lineage>
</organism>
<gene>
    <name evidence="2" type="ORF">SCLCIDRAFT_25528</name>
</gene>
<dbReference type="EMBL" id="KN822047">
    <property type="protein sequence ID" value="KIM61870.1"/>
    <property type="molecule type" value="Genomic_DNA"/>
</dbReference>
<name>A0A0C3DMI4_9AGAM</name>
<evidence type="ECO:0008006" key="4">
    <source>
        <dbReference type="Google" id="ProtNLM"/>
    </source>
</evidence>
<reference evidence="3" key="2">
    <citation type="submission" date="2015-01" db="EMBL/GenBank/DDBJ databases">
        <title>Evolutionary Origins and Diversification of the Mycorrhizal Mutualists.</title>
        <authorList>
            <consortium name="DOE Joint Genome Institute"/>
            <consortium name="Mycorrhizal Genomics Consortium"/>
            <person name="Kohler A."/>
            <person name="Kuo A."/>
            <person name="Nagy L.G."/>
            <person name="Floudas D."/>
            <person name="Copeland A."/>
            <person name="Barry K.W."/>
            <person name="Cichocki N."/>
            <person name="Veneault-Fourrey C."/>
            <person name="LaButti K."/>
            <person name="Lindquist E.A."/>
            <person name="Lipzen A."/>
            <person name="Lundell T."/>
            <person name="Morin E."/>
            <person name="Murat C."/>
            <person name="Riley R."/>
            <person name="Ohm R."/>
            <person name="Sun H."/>
            <person name="Tunlid A."/>
            <person name="Henrissat B."/>
            <person name="Grigoriev I.V."/>
            <person name="Hibbett D.S."/>
            <person name="Martin F."/>
        </authorList>
    </citation>
    <scope>NUCLEOTIDE SEQUENCE [LARGE SCALE GENOMIC DNA]</scope>
    <source>
        <strain evidence="3">Foug A</strain>
    </source>
</reference>
<reference evidence="2 3" key="1">
    <citation type="submission" date="2014-04" db="EMBL/GenBank/DDBJ databases">
        <authorList>
            <consortium name="DOE Joint Genome Institute"/>
            <person name="Kuo A."/>
            <person name="Kohler A."/>
            <person name="Nagy L.G."/>
            <person name="Floudas D."/>
            <person name="Copeland A."/>
            <person name="Barry K.W."/>
            <person name="Cichocki N."/>
            <person name="Veneault-Fourrey C."/>
            <person name="LaButti K."/>
            <person name="Lindquist E.A."/>
            <person name="Lipzen A."/>
            <person name="Lundell T."/>
            <person name="Morin E."/>
            <person name="Murat C."/>
            <person name="Sun H."/>
            <person name="Tunlid A."/>
            <person name="Henrissat B."/>
            <person name="Grigoriev I.V."/>
            <person name="Hibbett D.S."/>
            <person name="Martin F."/>
            <person name="Nordberg H.P."/>
            <person name="Cantor M.N."/>
            <person name="Hua S.X."/>
        </authorList>
    </citation>
    <scope>NUCLEOTIDE SEQUENCE [LARGE SCALE GENOMIC DNA]</scope>
    <source>
        <strain evidence="2 3">Foug A</strain>
    </source>
</reference>